<dbReference type="SUPFAM" id="SSF48464">
    <property type="entry name" value="ENTH/VHS domain"/>
    <property type="match status" value="1"/>
</dbReference>
<dbReference type="InterPro" id="IPR054127">
    <property type="entry name" value="Pcf11_C"/>
</dbReference>
<dbReference type="PANTHER" id="PTHR15921:SF3">
    <property type="entry name" value="PRE-MRNA CLEAVAGE COMPLEX 2 PROTEIN PCF11"/>
    <property type="match status" value="1"/>
</dbReference>
<keyword evidence="4" id="KW-1185">Reference proteome</keyword>
<gene>
    <name evidence="3" type="ORF">EXIGLDRAFT_600069</name>
</gene>
<feature type="region of interest" description="Disordered" evidence="1">
    <location>
        <begin position="265"/>
        <end position="289"/>
    </location>
</feature>
<dbReference type="InterPro" id="IPR045154">
    <property type="entry name" value="PCF11-like"/>
</dbReference>
<feature type="region of interest" description="Disordered" evidence="1">
    <location>
        <begin position="542"/>
        <end position="603"/>
    </location>
</feature>
<dbReference type="Pfam" id="PF21936">
    <property type="entry name" value="Pcf11_C"/>
    <property type="match status" value="1"/>
</dbReference>
<dbReference type="InterPro" id="IPR008942">
    <property type="entry name" value="ENTH_VHS"/>
</dbReference>
<dbReference type="FunCoup" id="A0A165QUA6">
    <property type="interactions" value="314"/>
</dbReference>
<dbReference type="Proteomes" id="UP000077266">
    <property type="component" value="Unassembled WGS sequence"/>
</dbReference>
<name>A0A165QUA6_EXIGL</name>
<dbReference type="CDD" id="cd16982">
    <property type="entry name" value="CID_Pcf11"/>
    <property type="match status" value="1"/>
</dbReference>
<dbReference type="GO" id="GO:0003729">
    <property type="term" value="F:mRNA binding"/>
    <property type="evidence" value="ECO:0007669"/>
    <property type="project" value="InterPro"/>
</dbReference>
<feature type="compositionally biased region" description="Low complexity" evidence="1">
    <location>
        <begin position="273"/>
        <end position="289"/>
    </location>
</feature>
<dbReference type="GO" id="GO:0006369">
    <property type="term" value="P:termination of RNA polymerase II transcription"/>
    <property type="evidence" value="ECO:0007669"/>
    <property type="project" value="InterPro"/>
</dbReference>
<evidence type="ECO:0000313" key="4">
    <source>
        <dbReference type="Proteomes" id="UP000077266"/>
    </source>
</evidence>
<dbReference type="Gene3D" id="1.25.40.90">
    <property type="match status" value="1"/>
</dbReference>
<dbReference type="GO" id="GO:0000993">
    <property type="term" value="F:RNA polymerase II complex binding"/>
    <property type="evidence" value="ECO:0007669"/>
    <property type="project" value="InterPro"/>
</dbReference>
<evidence type="ECO:0000313" key="3">
    <source>
        <dbReference type="EMBL" id="KZW04079.1"/>
    </source>
</evidence>
<proteinExistence type="predicted"/>
<feature type="compositionally biased region" description="Low complexity" evidence="1">
    <location>
        <begin position="19"/>
        <end position="28"/>
    </location>
</feature>
<accession>A0A165QUA6</accession>
<dbReference type="SMART" id="SM00582">
    <property type="entry name" value="RPR"/>
    <property type="match status" value="1"/>
</dbReference>
<evidence type="ECO:0000259" key="2">
    <source>
        <dbReference type="PROSITE" id="PS51391"/>
    </source>
</evidence>
<feature type="compositionally biased region" description="Basic and acidic residues" evidence="1">
    <location>
        <begin position="578"/>
        <end position="591"/>
    </location>
</feature>
<dbReference type="InterPro" id="IPR047415">
    <property type="entry name" value="Pcf11_CID"/>
</dbReference>
<dbReference type="STRING" id="1314781.A0A165QUA6"/>
<dbReference type="GO" id="GO:0005737">
    <property type="term" value="C:cytoplasm"/>
    <property type="evidence" value="ECO:0007669"/>
    <property type="project" value="TreeGrafter"/>
</dbReference>
<organism evidence="3 4">
    <name type="scientific">Exidia glandulosa HHB12029</name>
    <dbReference type="NCBI Taxonomy" id="1314781"/>
    <lineage>
        <taxon>Eukaryota</taxon>
        <taxon>Fungi</taxon>
        <taxon>Dikarya</taxon>
        <taxon>Basidiomycota</taxon>
        <taxon>Agaricomycotina</taxon>
        <taxon>Agaricomycetes</taxon>
        <taxon>Auriculariales</taxon>
        <taxon>Exidiaceae</taxon>
        <taxon>Exidia</taxon>
    </lineage>
</organism>
<dbReference type="EMBL" id="KV425882">
    <property type="protein sequence ID" value="KZW04079.1"/>
    <property type="molecule type" value="Genomic_DNA"/>
</dbReference>
<protein>
    <recommendedName>
        <fullName evidence="2">CID domain-containing protein</fullName>
    </recommendedName>
</protein>
<dbReference type="OrthoDB" id="2129491at2759"/>
<feature type="compositionally biased region" description="Pro residues" evidence="1">
    <location>
        <begin position="31"/>
        <end position="45"/>
    </location>
</feature>
<evidence type="ECO:0000256" key="1">
    <source>
        <dbReference type="SAM" id="MobiDB-lite"/>
    </source>
</evidence>
<feature type="region of interest" description="Disordered" evidence="1">
    <location>
        <begin position="15"/>
        <end position="46"/>
    </location>
</feature>
<dbReference type="InParanoid" id="A0A165QUA6"/>
<dbReference type="GO" id="GO:0031124">
    <property type="term" value="P:mRNA 3'-end processing"/>
    <property type="evidence" value="ECO:0007669"/>
    <property type="project" value="InterPro"/>
</dbReference>
<reference evidence="3 4" key="1">
    <citation type="journal article" date="2016" name="Mol. Biol. Evol.">
        <title>Comparative Genomics of Early-Diverging Mushroom-Forming Fungi Provides Insights into the Origins of Lignocellulose Decay Capabilities.</title>
        <authorList>
            <person name="Nagy L.G."/>
            <person name="Riley R."/>
            <person name="Tritt A."/>
            <person name="Adam C."/>
            <person name="Daum C."/>
            <person name="Floudas D."/>
            <person name="Sun H."/>
            <person name="Yadav J.S."/>
            <person name="Pangilinan J."/>
            <person name="Larsson K.H."/>
            <person name="Matsuura K."/>
            <person name="Barry K."/>
            <person name="Labutti K."/>
            <person name="Kuo R."/>
            <person name="Ohm R.A."/>
            <person name="Bhattacharya S.S."/>
            <person name="Shirouzu T."/>
            <person name="Yoshinaga Y."/>
            <person name="Martin F.M."/>
            <person name="Grigoriev I.V."/>
            <person name="Hibbett D.S."/>
        </authorList>
    </citation>
    <scope>NUCLEOTIDE SEQUENCE [LARGE SCALE GENOMIC DNA]</scope>
    <source>
        <strain evidence="3 4">HHB12029</strain>
    </source>
</reference>
<feature type="compositionally biased region" description="Polar residues" evidence="1">
    <location>
        <begin position="549"/>
        <end position="570"/>
    </location>
</feature>
<dbReference type="InterPro" id="IPR006569">
    <property type="entry name" value="CID_dom"/>
</dbReference>
<dbReference type="AlphaFoldDB" id="A0A165QUA6"/>
<dbReference type="Pfam" id="PF04818">
    <property type="entry name" value="CID"/>
    <property type="match status" value="1"/>
</dbReference>
<dbReference type="FunFam" id="1.25.40.90:FF:000016">
    <property type="entry name" value="mRNA cleavage factor complex component Pcf11"/>
    <property type="match status" value="1"/>
</dbReference>
<dbReference type="GO" id="GO:0005849">
    <property type="term" value="C:mRNA cleavage factor complex"/>
    <property type="evidence" value="ECO:0007669"/>
    <property type="project" value="TreeGrafter"/>
</dbReference>
<dbReference type="PANTHER" id="PTHR15921">
    <property type="entry name" value="PRE-MRNA CLEAVAGE COMPLEX II"/>
    <property type="match status" value="1"/>
</dbReference>
<feature type="domain" description="CID" evidence="2">
    <location>
        <begin position="50"/>
        <end position="185"/>
    </location>
</feature>
<dbReference type="PROSITE" id="PS51391">
    <property type="entry name" value="CID"/>
    <property type="match status" value="1"/>
</dbReference>
<sequence length="603" mass="65855">MSVYPSYANPNPGYPPNPGYAHGSGFHGPPHRGPPAPPHGPPAPNPLHLDPNAFRQFYASQLATLTFNSRPIIQNLSMMAQDFQRWASIVAQCLDAHIRRVPAPIKLPAFYLLDSICKNIYSPYASVFAPMVANLFLDAYYAVDPSTQSKMEEMLVTWRTGAPDGRELFGVSPQITLERRVWGGGPPQAPQQATRKQVLAELEVTLAQKERILQSNPYDSTVAQQVDTLLQLRNLVQHSDVPPQDLAAIADQLRVLAASVPPPAPPHIPPPISTSVPPQYPSSSTMPYATPAPPPMMGPTSAYPPSVAGSVPPVGGPDLMQLYDSLLKAGVLGQSSSAPEVTPPPQVDPALEAERRYEELVMGMDVASSSSDISRKRPAIASLLYKRLPSQCKQCALRFSGEEAGKKALQDHLDMHFKQNLRASQNSGRGHSRSWFVSLEDWTQEGVLDESARKAASEAHAERDSKLRAAYVVVPPGEEAKSVQCPVCKEFLKSEFNEDDEEWVWRNAVRVQDKIYHSTCHADAIFANPLVARLKSDATLVARSRSRTPESAATSTNSQLPSTARTSLSPEPSRGVKRKAEDDDADVKQEQDTPPMKRLALSA</sequence>